<dbReference type="GO" id="GO:0005783">
    <property type="term" value="C:endoplasmic reticulum"/>
    <property type="evidence" value="ECO:0007669"/>
    <property type="project" value="TreeGrafter"/>
</dbReference>
<evidence type="ECO:0000256" key="2">
    <source>
        <dbReference type="ARBA" id="ARBA00022598"/>
    </source>
</evidence>
<name>A0A835L513_SPOEX</name>
<dbReference type="GO" id="GO:0016020">
    <property type="term" value="C:membrane"/>
    <property type="evidence" value="ECO:0007669"/>
    <property type="project" value="TreeGrafter"/>
</dbReference>
<comment type="similarity">
    <text evidence="1 13">Belongs to the ATP-dependent AMP-binding enzyme family.</text>
</comment>
<evidence type="ECO:0000256" key="6">
    <source>
        <dbReference type="ARBA" id="ARBA00024469"/>
    </source>
</evidence>
<evidence type="ECO:0000256" key="12">
    <source>
        <dbReference type="ARBA" id="ARBA00049139"/>
    </source>
</evidence>
<evidence type="ECO:0000256" key="14">
    <source>
        <dbReference type="SAM" id="MobiDB-lite"/>
    </source>
</evidence>
<reference evidence="16" key="1">
    <citation type="submission" date="2020-08" db="EMBL/GenBank/DDBJ databases">
        <title>Spodoptera exigua strain:BAW_Kor-Di-RS1 Genome sequencing and assembly.</title>
        <authorList>
            <person name="Kim J."/>
            <person name="Nam H.Y."/>
            <person name="Kwon M."/>
            <person name="Choi J.H."/>
            <person name="Cho S.R."/>
            <person name="Kim G.-H."/>
        </authorList>
    </citation>
    <scope>NUCLEOTIDE SEQUENCE</scope>
    <source>
        <strain evidence="16">BAW_Kor-Di-RS1</strain>
        <tissue evidence="16">Whole-body</tissue>
    </source>
</reference>
<comment type="catalytic activity">
    <reaction evidence="8">
        <text>12-hydroxy-(5Z,8Z,10E,14Z)-eicosatetraenoate + ATP + CoA = 12-hydroxy-(5Z,8Z,10E,14Z)-eicosatetraenoyl-CoA + AMP + diphosphate</text>
        <dbReference type="Rhea" id="RHEA:52112"/>
        <dbReference type="ChEBI" id="CHEBI:30616"/>
        <dbReference type="ChEBI" id="CHEBI:33019"/>
        <dbReference type="ChEBI" id="CHEBI:57287"/>
        <dbReference type="ChEBI" id="CHEBI:90718"/>
        <dbReference type="ChEBI" id="CHEBI:136408"/>
        <dbReference type="ChEBI" id="CHEBI:456215"/>
    </reaction>
    <physiologicalReaction direction="left-to-right" evidence="8">
        <dbReference type="Rhea" id="RHEA:52113"/>
    </physiologicalReaction>
</comment>
<evidence type="ECO:0000256" key="4">
    <source>
        <dbReference type="ARBA" id="ARBA00022832"/>
    </source>
</evidence>
<keyword evidence="4 13" id="KW-0276">Fatty acid metabolism</keyword>
<evidence type="ECO:0000256" key="10">
    <source>
        <dbReference type="ARBA" id="ARBA00024548"/>
    </source>
</evidence>
<evidence type="ECO:0000256" key="11">
    <source>
        <dbReference type="ARBA" id="ARBA00024565"/>
    </source>
</evidence>
<gene>
    <name evidence="16" type="ORF">HW555_004909</name>
</gene>
<evidence type="ECO:0000256" key="5">
    <source>
        <dbReference type="ARBA" id="ARBA00022840"/>
    </source>
</evidence>
<keyword evidence="17" id="KW-1185">Reference proteome</keyword>
<comment type="catalytic activity">
    <reaction evidence="11">
        <text>(E)-hexadec-2-enoate + ATP + CoA = (2E)-hexadecenoyl-CoA + AMP + diphosphate</text>
        <dbReference type="Rhea" id="RHEA:36139"/>
        <dbReference type="ChEBI" id="CHEBI:30616"/>
        <dbReference type="ChEBI" id="CHEBI:33019"/>
        <dbReference type="ChEBI" id="CHEBI:57287"/>
        <dbReference type="ChEBI" id="CHEBI:61526"/>
        <dbReference type="ChEBI" id="CHEBI:72745"/>
        <dbReference type="ChEBI" id="CHEBI:456215"/>
    </reaction>
    <physiologicalReaction direction="left-to-right" evidence="11">
        <dbReference type="Rhea" id="RHEA:36140"/>
    </physiologicalReaction>
</comment>
<dbReference type="EMBL" id="JACKWZ010000059">
    <property type="protein sequence ID" value="KAF9418203.1"/>
    <property type="molecule type" value="Genomic_DNA"/>
</dbReference>
<dbReference type="GO" id="GO:0005524">
    <property type="term" value="F:ATP binding"/>
    <property type="evidence" value="ECO:0007669"/>
    <property type="project" value="UniProtKB-KW"/>
</dbReference>
<dbReference type="Proteomes" id="UP000648187">
    <property type="component" value="Unassembled WGS sequence"/>
</dbReference>
<evidence type="ECO:0000313" key="16">
    <source>
        <dbReference type="EMBL" id="KAF9418203.1"/>
    </source>
</evidence>
<dbReference type="GO" id="GO:0047676">
    <property type="term" value="F:arachidonate-CoA ligase activity"/>
    <property type="evidence" value="ECO:0007669"/>
    <property type="project" value="UniProtKB-EC"/>
</dbReference>
<dbReference type="Gene3D" id="3.40.50.12780">
    <property type="entry name" value="N-terminal domain of ligase-like"/>
    <property type="match status" value="1"/>
</dbReference>
<dbReference type="CDD" id="cd05927">
    <property type="entry name" value="LC-FACS_euk"/>
    <property type="match status" value="1"/>
</dbReference>
<keyword evidence="5 13" id="KW-0067">ATP-binding</keyword>
<comment type="catalytic activity">
    <reaction evidence="6">
        <text>5-hydroxy-(6E,8Z,11Z,14Z)-eicosatetraenoate + ATP + CoA = 5-hydroxy-(6E,8Z,11Z,14Z)-eicosatetraenoyl-CoA + AMP + diphosphate</text>
        <dbReference type="Rhea" id="RHEA:52108"/>
        <dbReference type="ChEBI" id="CHEBI:30616"/>
        <dbReference type="ChEBI" id="CHEBI:33019"/>
        <dbReference type="ChEBI" id="CHEBI:57287"/>
        <dbReference type="ChEBI" id="CHEBI:65341"/>
        <dbReference type="ChEBI" id="CHEBI:136407"/>
        <dbReference type="ChEBI" id="CHEBI:456215"/>
    </reaction>
    <physiologicalReaction direction="left-to-right" evidence="6">
        <dbReference type="Rhea" id="RHEA:52109"/>
    </physiologicalReaction>
</comment>
<dbReference type="InterPro" id="IPR020845">
    <property type="entry name" value="AMP-binding_CS"/>
</dbReference>
<dbReference type="EC" id="6.2.1.3" evidence="13"/>
<dbReference type="PANTHER" id="PTHR43272">
    <property type="entry name" value="LONG-CHAIN-FATTY-ACID--COA LIGASE"/>
    <property type="match status" value="1"/>
</dbReference>
<dbReference type="InterPro" id="IPR045311">
    <property type="entry name" value="LC-FACS_euk"/>
</dbReference>
<dbReference type="Pfam" id="PF00501">
    <property type="entry name" value="AMP-binding"/>
    <property type="match status" value="1"/>
</dbReference>
<sequence length="1148" mass="128888">MIMVKYPTSNISKIYLQKLHRKIHISKYRLSKKVASATSLTSPALWEVQPLRAIVGGGCPLGVTAKRIQSLATKRPAEDEIWRKPKKVNINARRPLQRPVSTSNRFKDLPDNPDDGQGESSQSQHTSRRAKSIRVPPIVLQIDEEWTHKTITDTVRRFTKEFHLQYRSAGKVAIHCYSNQGHKTLVDGLRAEKLLFHTHSRKEERKHKVVIRGLPAEAVDSVGEELAALGFSEAVVTILKRMSSSTNASTCPPILVQLLPEQKSANLNKLSTCRLDNIQAKHQAQKVAANIAIPTQKSTPASLTIPVPKESKPPVQMQPRPLLTDRTWANVVSAPKDSRRTAYISEFEATTGSDEVTIEMLQILNIIKRIKTQFISCPTMMDKVILVLTHLDIIAVNETRINEKVPLHIPGYSCYRQDKRHDGRGQGVAILIRSNIPHSQVCVPVLGHLEAGPEMVRVSKFYKEAKNGRYLRYLHEDTRTLYETFRRGVKESNNGNCLGWREGPNKPYVWQTYNETLLRAKNFGSGLICQGLVPGQNTFVGIYSQNCPEWVMTEQAAYCYSMVIVPLYDTLGANACAFIVNQSEYKRFDSDSYSPSFSESRAEMSVVICEDDKKANLLLDQSPRCLRKLITIKEVSPSTHQRARSRGVEILKFSDVEIQGAQKDHPCLPPKPESLCTICYTSGTTGMPKGVMLTHENVVASMCSVIMQLGEHRPMKHDVMISFLPLAHMLERCCENALYMVGGAVGFYSGDIRRLGDDLIALKPTMMPAVPRLLNRLYDKAQSEISSSKIKKLLFNMALSAKESELKRSAIIATAIVVIKLRTRTKGFIDIKIGTLISLVITLAFIRWFYSEGRGIVRSDSVWDKLVFRKVREGMGGRLRIMVVGSAPLAGNVLTFARCALGCLIVEGYGQTECTAPVTLTVQGDHVPEHVGPPVACCKVKLVDVPEMEYYASQGQGEVCVQGANVFKGYFKEPDKTREVIDHDGWHHTGDVGKWLPNGTLKIIDRRKHIFKLSQGEYIVPEKIENIYIRSQYVEQVFVHGESLKSCVVAVVVPDVDVVKCWALENGIKGTFSALCEDERVKKIILDDMLQWGRNAGLKTFEQVKDIYLHPDPFSVQNGLLTPTMKAKRPEIRSYFKPQIEDMYKQLE</sequence>
<dbReference type="SUPFAM" id="SSF56801">
    <property type="entry name" value="Acetyl-CoA synthetase-like"/>
    <property type="match status" value="1"/>
</dbReference>
<evidence type="ECO:0000256" key="1">
    <source>
        <dbReference type="ARBA" id="ARBA00006432"/>
    </source>
</evidence>
<evidence type="ECO:0000256" key="9">
    <source>
        <dbReference type="ARBA" id="ARBA00024532"/>
    </source>
</evidence>
<comment type="catalytic activity">
    <reaction evidence="9">
        <text>15-hydroxy-(5Z,8Z,11Z,13E)-eicosatetraenoate + ATP + CoA = 15-hydroxy-(5Z,8Z,11Z,13E)-eicosatetraenoyl-CoA + AMP + diphosphate</text>
        <dbReference type="Rhea" id="RHEA:52116"/>
        <dbReference type="ChEBI" id="CHEBI:30616"/>
        <dbReference type="ChEBI" id="CHEBI:33019"/>
        <dbReference type="ChEBI" id="CHEBI:57287"/>
        <dbReference type="ChEBI" id="CHEBI:78832"/>
        <dbReference type="ChEBI" id="CHEBI:136409"/>
        <dbReference type="ChEBI" id="CHEBI:456215"/>
    </reaction>
    <physiologicalReaction direction="left-to-right" evidence="9">
        <dbReference type="Rhea" id="RHEA:52117"/>
    </physiologicalReaction>
</comment>
<evidence type="ECO:0000313" key="17">
    <source>
        <dbReference type="Proteomes" id="UP000648187"/>
    </source>
</evidence>
<dbReference type="PANTHER" id="PTHR43272:SF107">
    <property type="entry name" value="LONG-CHAIN-FATTY-ACID--COA LIGASE 5"/>
    <property type="match status" value="1"/>
</dbReference>
<organism evidence="16 17">
    <name type="scientific">Spodoptera exigua</name>
    <name type="common">Beet armyworm</name>
    <name type="synonym">Noctua fulgens</name>
    <dbReference type="NCBI Taxonomy" id="7107"/>
    <lineage>
        <taxon>Eukaryota</taxon>
        <taxon>Metazoa</taxon>
        <taxon>Ecdysozoa</taxon>
        <taxon>Arthropoda</taxon>
        <taxon>Hexapoda</taxon>
        <taxon>Insecta</taxon>
        <taxon>Pterygota</taxon>
        <taxon>Neoptera</taxon>
        <taxon>Endopterygota</taxon>
        <taxon>Lepidoptera</taxon>
        <taxon>Glossata</taxon>
        <taxon>Ditrysia</taxon>
        <taxon>Noctuoidea</taxon>
        <taxon>Noctuidae</taxon>
        <taxon>Amphipyrinae</taxon>
        <taxon>Spodoptera</taxon>
    </lineage>
</organism>
<keyword evidence="2 13" id="KW-0436">Ligase</keyword>
<evidence type="ECO:0000259" key="15">
    <source>
        <dbReference type="Pfam" id="PF00501"/>
    </source>
</evidence>
<protein>
    <recommendedName>
        <fullName evidence="13">Long-chain-fatty-acid--CoA ligase</fullName>
        <ecNumber evidence="13">6.2.1.3</ecNumber>
    </recommendedName>
</protein>
<dbReference type="PROSITE" id="PS00455">
    <property type="entry name" value="AMP_BINDING"/>
    <property type="match status" value="1"/>
</dbReference>
<evidence type="ECO:0000256" key="3">
    <source>
        <dbReference type="ARBA" id="ARBA00022741"/>
    </source>
</evidence>
<comment type="caution">
    <text evidence="16">The sequence shown here is derived from an EMBL/GenBank/DDBJ whole genome shotgun (WGS) entry which is preliminary data.</text>
</comment>
<feature type="domain" description="AMP-dependent synthetase/ligase" evidence="15">
    <location>
        <begin position="507"/>
        <end position="971"/>
    </location>
</feature>
<feature type="region of interest" description="Disordered" evidence="14">
    <location>
        <begin position="300"/>
        <end position="319"/>
    </location>
</feature>
<evidence type="ECO:0000256" key="7">
    <source>
        <dbReference type="ARBA" id="ARBA00024484"/>
    </source>
</evidence>
<proteinExistence type="inferred from homology"/>
<evidence type="ECO:0000256" key="13">
    <source>
        <dbReference type="RuleBase" id="RU369030"/>
    </source>
</evidence>
<comment type="catalytic activity">
    <reaction evidence="10">
        <text>(5Z,8Z,11Z,14Z)-eicosatetraenoate + ATP + CoA = (5Z,8Z,11Z,14Z)-eicosatetraenoyl-CoA + AMP + diphosphate</text>
        <dbReference type="Rhea" id="RHEA:19713"/>
        <dbReference type="ChEBI" id="CHEBI:30616"/>
        <dbReference type="ChEBI" id="CHEBI:32395"/>
        <dbReference type="ChEBI" id="CHEBI:33019"/>
        <dbReference type="ChEBI" id="CHEBI:57287"/>
        <dbReference type="ChEBI" id="CHEBI:57368"/>
        <dbReference type="ChEBI" id="CHEBI:456215"/>
        <dbReference type="EC" id="6.2.1.15"/>
    </reaction>
    <physiologicalReaction direction="left-to-right" evidence="10">
        <dbReference type="Rhea" id="RHEA:19714"/>
    </physiologicalReaction>
</comment>
<keyword evidence="3 13" id="KW-0547">Nucleotide-binding</keyword>
<comment type="function">
    <text evidence="13">Catalyzes the conversion of long-chain fatty acids to their active form acyl-CoAs for both synthesis of cellular lipids, and degradation via beta-oxidation.</text>
</comment>
<dbReference type="InterPro" id="IPR000873">
    <property type="entry name" value="AMP-dep_synth/lig_dom"/>
</dbReference>
<accession>A0A835L513</accession>
<keyword evidence="13" id="KW-0443">Lipid metabolism</keyword>
<evidence type="ECO:0000256" key="8">
    <source>
        <dbReference type="ARBA" id="ARBA00024495"/>
    </source>
</evidence>
<comment type="catalytic activity">
    <reaction evidence="12">
        <text>hexadecanoate + ATP + CoA = hexadecanoyl-CoA + AMP + diphosphate</text>
        <dbReference type="Rhea" id="RHEA:30751"/>
        <dbReference type="ChEBI" id="CHEBI:7896"/>
        <dbReference type="ChEBI" id="CHEBI:30616"/>
        <dbReference type="ChEBI" id="CHEBI:33019"/>
        <dbReference type="ChEBI" id="CHEBI:57287"/>
        <dbReference type="ChEBI" id="CHEBI:57379"/>
        <dbReference type="ChEBI" id="CHEBI:456215"/>
    </reaction>
    <physiologicalReaction direction="left-to-right" evidence="12">
        <dbReference type="Rhea" id="RHEA:30752"/>
    </physiologicalReaction>
</comment>
<dbReference type="InterPro" id="IPR042099">
    <property type="entry name" value="ANL_N_sf"/>
</dbReference>
<dbReference type="AlphaFoldDB" id="A0A835L513"/>
<feature type="region of interest" description="Disordered" evidence="14">
    <location>
        <begin position="75"/>
        <end position="131"/>
    </location>
</feature>
<comment type="catalytic activity">
    <reaction evidence="7">
        <text>a long-chain fatty acid + ATP + CoA = a long-chain fatty acyl-CoA + AMP + diphosphate</text>
        <dbReference type="Rhea" id="RHEA:15421"/>
        <dbReference type="ChEBI" id="CHEBI:30616"/>
        <dbReference type="ChEBI" id="CHEBI:33019"/>
        <dbReference type="ChEBI" id="CHEBI:57287"/>
        <dbReference type="ChEBI" id="CHEBI:57560"/>
        <dbReference type="ChEBI" id="CHEBI:83139"/>
        <dbReference type="ChEBI" id="CHEBI:456215"/>
        <dbReference type="EC" id="6.2.1.3"/>
    </reaction>
    <physiologicalReaction direction="left-to-right" evidence="7">
        <dbReference type="Rhea" id="RHEA:15422"/>
    </physiologicalReaction>
</comment>